<sequence length="936" mass="106825">MPAIASPPPPPSPGDRRGKYVVAVCCLDKKARSKPMRHILNRLLSYGDYSIVIFGDKTILDEEVENWPGCDFLICFFSGGFPLDKAIQYVKLRKPFVVNSVVMQSLLWDRRIVLAILDAMDIPTPPRLVITRDGGPQIDPEAAEAFEQCTGMDLYRVLSKYSKDTENVKIHDDAIEVDGKSLPKTYIEKPADGENHNINIYYSKDKGGGGRRLFRKIGNKSSEYDPELSTPKQEHSWIYEQLMETENSEDIKLYTVGPTFIHAETRKSPTVDGLVKRNTDGKEIRYCTELSPEEREIARKVSKAFGQTVCGLDILRVNGKSFVIDVNGWSFVKGSDYYYDQCARLLSESFYRSVQRRPSVVDTMIPREIAPEHSWRIKGFVAVFRHADRTPKDKSKISTQAQPFIDLLDGSTQEVVFRQKHQLSLVAKAVDQSLEMEHSDAEKLRSLKEILEKKWDLPGTKVQVKPQFDKDTKEVKKVQVNVKWGGEFTHAGLHQARDLGENLRKDMNILNRNIMDDVKIFSSSERRVRATADVFARRFLGQPESIEGVISESKSLLDDSNAAKEQGDSVKRQLKTLIRPGYEIPQLQLAQVGWPKDMPQPHVVMQEISLIMSRLRQIMRYNWTVKDVDQIQRRWCCFESPALFRERWEKQFKNFCDHGSGDESDEADIRNRIHSAPDPSWIPELYDALKYDALHNRPFLQGIFSDPDAPPVSMTCAESETGSTDGNSSRGRPSTDSSSATYGNSDVRKLYKYVKTMFDFVAPQEYGISDEEKKSIGLLIGLPLLKSILSDLKDIKYSDSPKTRLYFTKESHVHALLNLVYLSGVPTKVPRNALPELDFLTQITFELYERNRHSGSGKEYSLRIGFSSGAHYKDVLDMHLDAEHCLKVAPRTNLIPHLSLDEVLAYHNSYLNLPNLESIERQIEERKLYYVQEDNQ</sequence>
<dbReference type="FunFam" id="3.30.470.20:FF:000036">
    <property type="entry name" value="Inositol hexakisphosphate and diphosphoinositol-pentakisphosphate kinase"/>
    <property type="match status" value="1"/>
</dbReference>
<evidence type="ECO:0000256" key="6">
    <source>
        <dbReference type="ARBA" id="ARBA00022679"/>
    </source>
</evidence>
<accession>A0AAD5K1A9</accession>
<dbReference type="InterPro" id="IPR037446">
    <property type="entry name" value="His_Pase_VIP1"/>
</dbReference>
<evidence type="ECO:0000256" key="1">
    <source>
        <dbReference type="ARBA" id="ARBA00004245"/>
    </source>
</evidence>
<feature type="compositionally biased region" description="Polar residues" evidence="15">
    <location>
        <begin position="716"/>
        <end position="727"/>
    </location>
</feature>
<evidence type="ECO:0000256" key="3">
    <source>
        <dbReference type="ARBA" id="ARBA00012893"/>
    </source>
</evidence>
<evidence type="ECO:0000256" key="15">
    <source>
        <dbReference type="SAM" id="MobiDB-lite"/>
    </source>
</evidence>
<dbReference type="GO" id="GO:0032958">
    <property type="term" value="P:inositol phosphate biosynthetic process"/>
    <property type="evidence" value="ECO:0007669"/>
    <property type="project" value="TreeGrafter"/>
</dbReference>
<dbReference type="GO" id="GO:0052843">
    <property type="term" value="F:inositol-1-diphosphate-2,3,4,5,6-pentakisphosphate diphosphatase activity"/>
    <property type="evidence" value="ECO:0007669"/>
    <property type="project" value="UniProtKB-ARBA"/>
</dbReference>
<dbReference type="SUPFAM" id="SSF56059">
    <property type="entry name" value="Glutathione synthetase ATP-binding domain-like"/>
    <property type="match status" value="1"/>
</dbReference>
<keyword evidence="9 14" id="KW-0067">ATP-binding</keyword>
<dbReference type="PANTHER" id="PTHR12750">
    <property type="entry name" value="DIPHOSPHOINOSITOL PENTAKISPHOSPHATE KINASE"/>
    <property type="match status" value="1"/>
</dbReference>
<keyword evidence="6 14" id="KW-0808">Transferase</keyword>
<keyword evidence="4 14" id="KW-0963">Cytoplasm</keyword>
<dbReference type="EMBL" id="JAIXMP010000012">
    <property type="protein sequence ID" value="KAI9264350.1"/>
    <property type="molecule type" value="Genomic_DNA"/>
</dbReference>
<dbReference type="GO" id="GO:0052723">
    <property type="term" value="F:inositol hexakisphosphate 1-kinase activity"/>
    <property type="evidence" value="ECO:0007669"/>
    <property type="project" value="UniProtKB-ARBA"/>
</dbReference>
<feature type="region of interest" description="Disordered" evidence="15">
    <location>
        <begin position="711"/>
        <end position="741"/>
    </location>
</feature>
<dbReference type="Pfam" id="PF00328">
    <property type="entry name" value="His_Phos_2"/>
    <property type="match status" value="1"/>
</dbReference>
<evidence type="ECO:0000256" key="10">
    <source>
        <dbReference type="ARBA" id="ARBA00023212"/>
    </source>
</evidence>
<keyword evidence="8 14" id="KW-0418">Kinase</keyword>
<protein>
    <recommendedName>
        <fullName evidence="13 14">Inositol hexakisphosphate and diphosphoinositol-pentakisphosphate kinase</fullName>
        <ecNumber evidence="3 14">2.7.4.24</ecNumber>
    </recommendedName>
</protein>
<evidence type="ECO:0000256" key="7">
    <source>
        <dbReference type="ARBA" id="ARBA00022741"/>
    </source>
</evidence>
<dbReference type="GO" id="GO:0006020">
    <property type="term" value="P:inositol metabolic process"/>
    <property type="evidence" value="ECO:0007669"/>
    <property type="project" value="TreeGrafter"/>
</dbReference>
<dbReference type="Pfam" id="PF08443">
    <property type="entry name" value="RimK"/>
    <property type="match status" value="1"/>
</dbReference>
<dbReference type="Gene3D" id="3.40.50.11950">
    <property type="match status" value="1"/>
</dbReference>
<dbReference type="GO" id="GO:0005524">
    <property type="term" value="F:ATP binding"/>
    <property type="evidence" value="ECO:0007669"/>
    <property type="project" value="UniProtKB-KW"/>
</dbReference>
<dbReference type="InterPro" id="IPR000560">
    <property type="entry name" value="His_Pase_clade-2"/>
</dbReference>
<evidence type="ECO:0000259" key="17">
    <source>
        <dbReference type="Pfam" id="PF18086"/>
    </source>
</evidence>
<evidence type="ECO:0000259" key="16">
    <source>
        <dbReference type="Pfam" id="PF08443"/>
    </source>
</evidence>
<feature type="domain" description="VIP1 N-terminal" evidence="17">
    <location>
        <begin position="21"/>
        <end position="109"/>
    </location>
</feature>
<dbReference type="Proteomes" id="UP001209540">
    <property type="component" value="Unassembled WGS sequence"/>
</dbReference>
<dbReference type="Gene3D" id="3.30.470.20">
    <property type="entry name" value="ATP-grasp fold, B domain"/>
    <property type="match status" value="1"/>
</dbReference>
<dbReference type="SUPFAM" id="SSF53254">
    <property type="entry name" value="Phosphoglycerate mutase-like"/>
    <property type="match status" value="1"/>
</dbReference>
<evidence type="ECO:0000256" key="11">
    <source>
        <dbReference type="ARBA" id="ARBA00033696"/>
    </source>
</evidence>
<keyword evidence="10" id="KW-0206">Cytoskeleton</keyword>
<comment type="catalytic activity">
    <reaction evidence="12">
        <text>1D-myo-inositol hexakisphosphate + ATP = 1-diphospho-1D-myo-inositol 2,3,4,5,6-pentakisphosphate + ADP</text>
        <dbReference type="Rhea" id="RHEA:37459"/>
        <dbReference type="ChEBI" id="CHEBI:30616"/>
        <dbReference type="ChEBI" id="CHEBI:58130"/>
        <dbReference type="ChEBI" id="CHEBI:74946"/>
        <dbReference type="ChEBI" id="CHEBI:456216"/>
        <dbReference type="EC" id="2.7.4.24"/>
    </reaction>
    <physiologicalReaction direction="left-to-right" evidence="12">
        <dbReference type="Rhea" id="RHEA:37460"/>
    </physiologicalReaction>
</comment>
<keyword evidence="5" id="KW-0597">Phosphoprotein</keyword>
<evidence type="ECO:0000256" key="2">
    <source>
        <dbReference type="ARBA" id="ARBA00005609"/>
    </source>
</evidence>
<comment type="function">
    <text evidence="14">Bifunctional inositol kinase that acts in concert with the IP6K kinases to synthesize the diphosphate group-containing inositol pyrophosphates diphosphoinositol pentakisphosphate, PP-InsP5, and bis-diphosphoinositol tetrakisphosphate, (PP)2-InsP4. PP-InsP5 and (PP)2-InsP4, also respectively called InsP7 and InsP8, may regulate a variety of cellular processes, including apoptosis, vesicle trafficking, cytoskeletal dynamics, and exocytosis. Phosphorylates inositol hexakisphosphate (InsP6).</text>
</comment>
<evidence type="ECO:0000256" key="14">
    <source>
        <dbReference type="RuleBase" id="RU365032"/>
    </source>
</evidence>
<comment type="similarity">
    <text evidence="2 14">Belongs to the histidine acid phosphatase family. VIP1 subfamily.</text>
</comment>
<dbReference type="FunFam" id="3.40.50.11950:FF:000002">
    <property type="entry name" value="Inositol hexakisphosphate and diphosphoinositol-pentakisphosphate kinase"/>
    <property type="match status" value="1"/>
</dbReference>
<comment type="caution">
    <text evidence="18">The sequence shown here is derived from an EMBL/GenBank/DDBJ whole genome shotgun (WGS) entry which is preliminary data.</text>
</comment>
<proteinExistence type="inferred from homology"/>
<dbReference type="GO" id="GO:0005856">
    <property type="term" value="C:cytoskeleton"/>
    <property type="evidence" value="ECO:0007669"/>
    <property type="project" value="UniProtKB-SubCell"/>
</dbReference>
<dbReference type="InterPro" id="IPR040557">
    <property type="entry name" value="VIP1_N"/>
</dbReference>
<dbReference type="EC" id="2.7.4.24" evidence="3 14"/>
<feature type="compositionally biased region" description="Low complexity" evidence="15">
    <location>
        <begin position="728"/>
        <end position="739"/>
    </location>
</feature>
<reference evidence="18" key="2">
    <citation type="submission" date="2023-02" db="EMBL/GenBank/DDBJ databases">
        <authorList>
            <consortium name="DOE Joint Genome Institute"/>
            <person name="Mondo S.J."/>
            <person name="Chang Y."/>
            <person name="Wang Y."/>
            <person name="Ahrendt S."/>
            <person name="Andreopoulos W."/>
            <person name="Barry K."/>
            <person name="Beard J."/>
            <person name="Benny G.L."/>
            <person name="Blankenship S."/>
            <person name="Bonito G."/>
            <person name="Cuomo C."/>
            <person name="Desiro A."/>
            <person name="Gervers K.A."/>
            <person name="Hundley H."/>
            <person name="Kuo A."/>
            <person name="LaButti K."/>
            <person name="Lang B.F."/>
            <person name="Lipzen A."/>
            <person name="O'Donnell K."/>
            <person name="Pangilinan J."/>
            <person name="Reynolds N."/>
            <person name="Sandor L."/>
            <person name="Smith M.W."/>
            <person name="Tsang A."/>
            <person name="Grigoriev I.V."/>
            <person name="Stajich J.E."/>
            <person name="Spatafora J.W."/>
        </authorList>
    </citation>
    <scope>NUCLEOTIDE SEQUENCE</scope>
    <source>
        <strain evidence="18">RSA 2281</strain>
    </source>
</reference>
<dbReference type="AlphaFoldDB" id="A0AAD5K1A9"/>
<comment type="subcellular location">
    <subcellularLocation>
        <location evidence="1 14">Cytoplasm</location>
        <location evidence="1 14">Cytoskeleton</location>
    </subcellularLocation>
</comment>
<dbReference type="GO" id="GO:0033857">
    <property type="term" value="F:5-diphosphoinositol pentakisphosphate 1-kinase activity"/>
    <property type="evidence" value="ECO:0007669"/>
    <property type="project" value="TreeGrafter"/>
</dbReference>
<keyword evidence="7 14" id="KW-0547">Nucleotide-binding</keyword>
<evidence type="ECO:0000256" key="4">
    <source>
        <dbReference type="ARBA" id="ARBA00022490"/>
    </source>
</evidence>
<evidence type="ECO:0000256" key="9">
    <source>
        <dbReference type="ARBA" id="ARBA00022840"/>
    </source>
</evidence>
<evidence type="ECO:0000256" key="12">
    <source>
        <dbReference type="ARBA" id="ARBA00034629"/>
    </source>
</evidence>
<gene>
    <name evidence="18" type="ORF">BDA99DRAFT_509091</name>
</gene>
<evidence type="ECO:0000256" key="5">
    <source>
        <dbReference type="ARBA" id="ARBA00022553"/>
    </source>
</evidence>
<evidence type="ECO:0000313" key="18">
    <source>
        <dbReference type="EMBL" id="KAI9264350.1"/>
    </source>
</evidence>
<dbReference type="Pfam" id="PF18086">
    <property type="entry name" value="PPIP5K2_N"/>
    <property type="match status" value="1"/>
</dbReference>
<dbReference type="Gene3D" id="3.40.50.1240">
    <property type="entry name" value="Phosphoglycerate mutase-like"/>
    <property type="match status" value="1"/>
</dbReference>
<comment type="catalytic activity">
    <reaction evidence="11">
        <text>5-diphospho-1D-myo-inositol 1,2,3,4,6-pentakisphosphate + ATP + H(+) = 1,5-bis(diphospho)-1D-myo-inositol 2,3,4,6-tetrakisphosphate + ADP</text>
        <dbReference type="Rhea" id="RHEA:10276"/>
        <dbReference type="ChEBI" id="CHEBI:15378"/>
        <dbReference type="ChEBI" id="CHEBI:30616"/>
        <dbReference type="ChEBI" id="CHEBI:58628"/>
        <dbReference type="ChEBI" id="CHEBI:77983"/>
        <dbReference type="ChEBI" id="CHEBI:456216"/>
        <dbReference type="EC" id="2.7.4.24"/>
    </reaction>
    <physiologicalReaction direction="left-to-right" evidence="11">
        <dbReference type="Rhea" id="RHEA:10277"/>
    </physiologicalReaction>
</comment>
<evidence type="ECO:0000256" key="13">
    <source>
        <dbReference type="ARBA" id="ARBA00071668"/>
    </source>
</evidence>
<dbReference type="InterPro" id="IPR029033">
    <property type="entry name" value="His_PPase_superfam"/>
</dbReference>
<feature type="domain" description="ATP-grasp fold RimK-type" evidence="16">
    <location>
        <begin position="237"/>
        <end position="335"/>
    </location>
</feature>
<dbReference type="InterPro" id="IPR013651">
    <property type="entry name" value="ATP-grasp_RimK-type"/>
</dbReference>
<dbReference type="PANTHER" id="PTHR12750:SF9">
    <property type="entry name" value="INOSITOL HEXAKISPHOSPHATE AND DIPHOSPHOINOSITOL-PENTAKISPHOSPHATE KINASE"/>
    <property type="match status" value="1"/>
</dbReference>
<reference evidence="18" key="1">
    <citation type="journal article" date="2022" name="IScience">
        <title>Evolution of zygomycete secretomes and the origins of terrestrial fungal ecologies.</title>
        <authorList>
            <person name="Chang Y."/>
            <person name="Wang Y."/>
            <person name="Mondo S."/>
            <person name="Ahrendt S."/>
            <person name="Andreopoulos W."/>
            <person name="Barry K."/>
            <person name="Beard J."/>
            <person name="Benny G.L."/>
            <person name="Blankenship S."/>
            <person name="Bonito G."/>
            <person name="Cuomo C."/>
            <person name="Desiro A."/>
            <person name="Gervers K.A."/>
            <person name="Hundley H."/>
            <person name="Kuo A."/>
            <person name="LaButti K."/>
            <person name="Lang B.F."/>
            <person name="Lipzen A."/>
            <person name="O'Donnell K."/>
            <person name="Pangilinan J."/>
            <person name="Reynolds N."/>
            <person name="Sandor L."/>
            <person name="Smith M.E."/>
            <person name="Tsang A."/>
            <person name="Grigoriev I.V."/>
            <person name="Stajich J.E."/>
            <person name="Spatafora J.W."/>
        </authorList>
    </citation>
    <scope>NUCLEOTIDE SEQUENCE</scope>
    <source>
        <strain evidence="18">RSA 2281</strain>
    </source>
</reference>
<evidence type="ECO:0000256" key="8">
    <source>
        <dbReference type="ARBA" id="ARBA00022777"/>
    </source>
</evidence>
<evidence type="ECO:0000313" key="19">
    <source>
        <dbReference type="Proteomes" id="UP001209540"/>
    </source>
</evidence>
<name>A0AAD5K1A9_9FUNG</name>
<dbReference type="GO" id="GO:0005829">
    <property type="term" value="C:cytosol"/>
    <property type="evidence" value="ECO:0007669"/>
    <property type="project" value="TreeGrafter"/>
</dbReference>
<organism evidence="18 19">
    <name type="scientific">Phascolomyces articulosus</name>
    <dbReference type="NCBI Taxonomy" id="60185"/>
    <lineage>
        <taxon>Eukaryota</taxon>
        <taxon>Fungi</taxon>
        <taxon>Fungi incertae sedis</taxon>
        <taxon>Mucoromycota</taxon>
        <taxon>Mucoromycotina</taxon>
        <taxon>Mucoromycetes</taxon>
        <taxon>Mucorales</taxon>
        <taxon>Lichtheimiaceae</taxon>
        <taxon>Phascolomyces</taxon>
    </lineage>
</organism>
<keyword evidence="19" id="KW-1185">Reference proteome</keyword>